<keyword evidence="2" id="KW-1185">Reference proteome</keyword>
<dbReference type="AlphaFoldDB" id="E2ZB82"/>
<dbReference type="InterPro" id="IPR043137">
    <property type="entry name" value="GGT_ssub_C"/>
</dbReference>
<dbReference type="PANTHER" id="PTHR43881">
    <property type="entry name" value="GAMMA-GLUTAMYLTRANSPEPTIDASE (AFU_ORTHOLOGUE AFUA_4G13580)"/>
    <property type="match status" value="1"/>
</dbReference>
<proteinExistence type="predicted"/>
<dbReference type="OrthoDB" id="9781342at2"/>
<protein>
    <submittedName>
        <fullName evidence="1">Putative gamma-glutamyltransferase</fullName>
    </submittedName>
</protein>
<evidence type="ECO:0000313" key="2">
    <source>
        <dbReference type="Proteomes" id="UP000003195"/>
    </source>
</evidence>
<keyword evidence="1" id="KW-0808">Transferase</keyword>
<gene>
    <name evidence="1" type="ORF">HMPREF9429_00709</name>
</gene>
<dbReference type="EMBL" id="AECS01000021">
    <property type="protein sequence ID" value="EFQ04408.1"/>
    <property type="molecule type" value="Genomic_DNA"/>
</dbReference>
<dbReference type="MEROPS" id="T03.025"/>
<dbReference type="eggNOG" id="COG0405">
    <property type="taxonomic scope" value="Bacteria"/>
</dbReference>
<dbReference type="GO" id="GO:0016740">
    <property type="term" value="F:transferase activity"/>
    <property type="evidence" value="ECO:0007669"/>
    <property type="project" value="UniProtKB-KW"/>
</dbReference>
<dbReference type="Gene3D" id="1.10.246.230">
    <property type="match status" value="1"/>
</dbReference>
<reference evidence="1 2" key="1">
    <citation type="submission" date="2010-08" db="EMBL/GenBank/DDBJ databases">
        <authorList>
            <person name="Weinstock G."/>
            <person name="Sodergren E."/>
            <person name="Clifton S."/>
            <person name="Fulton L."/>
            <person name="Fulton B."/>
            <person name="Courtney L."/>
            <person name="Fronick C."/>
            <person name="Harrison M."/>
            <person name="Strong C."/>
            <person name="Farmer C."/>
            <person name="Delahaunty K."/>
            <person name="Markovic C."/>
            <person name="Hall O."/>
            <person name="Minx P."/>
            <person name="Tomlinson C."/>
            <person name="Mitreva M."/>
            <person name="Hou S."/>
            <person name="Chen J."/>
            <person name="Wollam A."/>
            <person name="Pepin K.H."/>
            <person name="Johnson M."/>
            <person name="Bhonagiri V."/>
            <person name="Zhang X."/>
            <person name="Suruliraj S."/>
            <person name="Warren W."/>
            <person name="Chinwalla A."/>
            <person name="Mardis E.R."/>
            <person name="Wilson R.K."/>
        </authorList>
    </citation>
    <scope>NUCLEOTIDE SEQUENCE [LARGE SCALE GENOMIC DNA]</scope>
    <source>
        <strain evidence="1 2">F0359</strain>
    </source>
</reference>
<dbReference type="InterPro" id="IPR029055">
    <property type="entry name" value="Ntn_hydrolases_N"/>
</dbReference>
<accession>E2ZB82</accession>
<dbReference type="InterPro" id="IPR052896">
    <property type="entry name" value="GGT-like_enzyme"/>
</dbReference>
<name>E2ZB82_9FIRM</name>
<dbReference type="HOGENOM" id="CLU_014813_3_1_9"/>
<dbReference type="Proteomes" id="UP000003195">
    <property type="component" value="Unassembled WGS sequence"/>
</dbReference>
<organism evidence="1 2">
    <name type="scientific">Megasphaera micronuciformis F0359</name>
    <dbReference type="NCBI Taxonomy" id="706434"/>
    <lineage>
        <taxon>Bacteria</taxon>
        <taxon>Bacillati</taxon>
        <taxon>Bacillota</taxon>
        <taxon>Negativicutes</taxon>
        <taxon>Veillonellales</taxon>
        <taxon>Veillonellaceae</taxon>
        <taxon>Megasphaera</taxon>
    </lineage>
</organism>
<sequence>MVCTSQTLAAHIGLDMLKKGGNAVDAAVAVAIALTVLEPVSNGIGSDLFAIIHMDGHLYGLNGSGFSPAKLTQSDPNIPNRLPSYGWLPVMIPGAPAAWYELHSRFGKLPFKSLFEPAVDYAENGFAVMPVLARLLQSEYKKYAPYKNRSEFSGLFNTFFSDGPTEEGCVLTLPDHGKTLRNLAETACSSLYTGQLSRIIDEYSRMTGGLIRHEDLSAYKPSWTTPVKMSYKDYDVWELPPNGQGIVVSAALDILNNLTPPTADPVEKLHMQIEALKASLTDGKKTIADPTYMKISTDDFLSEESRLNRQRRISTTAHLPDCPDVSDGGTVYACTADKDGNSVSLIQSNYDGFGSGIVIPGTGIALNNRGRNFSADPTSPNAVGPRKKSYHTIIPSFLSKDGIPIGPFGIMGAFMQPQGQLQLVIDTVDEHLDPQSALNKPRWQWTGDKNIEVEPDFDSRLVAALREKGHCVTVNSDIAVFGRGQIIWRNKDGILAGATDPRTDGDVAVW</sequence>
<dbReference type="SUPFAM" id="SSF56235">
    <property type="entry name" value="N-terminal nucleophile aminohydrolases (Ntn hydrolases)"/>
    <property type="match status" value="1"/>
</dbReference>
<dbReference type="STRING" id="706434.HMPREF9429_00709"/>
<dbReference type="Gene3D" id="3.60.20.40">
    <property type="match status" value="1"/>
</dbReference>
<evidence type="ECO:0000313" key="1">
    <source>
        <dbReference type="EMBL" id="EFQ04408.1"/>
    </source>
</evidence>
<dbReference type="PRINTS" id="PR01210">
    <property type="entry name" value="GGTRANSPTASE"/>
</dbReference>
<dbReference type="PANTHER" id="PTHR43881:SF1">
    <property type="entry name" value="GAMMA-GLUTAMYLTRANSPEPTIDASE (AFU_ORTHOLOGUE AFUA_4G13580)"/>
    <property type="match status" value="1"/>
</dbReference>
<comment type="caution">
    <text evidence="1">The sequence shown here is derived from an EMBL/GenBank/DDBJ whole genome shotgun (WGS) entry which is preliminary data.</text>
</comment>
<dbReference type="Pfam" id="PF01019">
    <property type="entry name" value="G_glu_transpept"/>
    <property type="match status" value="1"/>
</dbReference>